<accession>A0AAD7Z3E6</accession>
<evidence type="ECO:0000259" key="1">
    <source>
        <dbReference type="Pfam" id="PF00168"/>
    </source>
</evidence>
<dbReference type="InterPro" id="IPR000008">
    <property type="entry name" value="C2_dom"/>
</dbReference>
<evidence type="ECO:0000313" key="3">
    <source>
        <dbReference type="Proteomes" id="UP001231518"/>
    </source>
</evidence>
<evidence type="ECO:0000313" key="2">
    <source>
        <dbReference type="EMBL" id="KAJ8736895.1"/>
    </source>
</evidence>
<name>A0AAD7Z3E6_MYTSE</name>
<gene>
    <name evidence="2" type="ORF">PYW07_000166</name>
</gene>
<dbReference type="Proteomes" id="UP001231518">
    <property type="component" value="Chromosome 1"/>
</dbReference>
<dbReference type="AlphaFoldDB" id="A0AAD7Z3E6"/>
<dbReference type="Pfam" id="PF00168">
    <property type="entry name" value="C2"/>
    <property type="match status" value="1"/>
</dbReference>
<comment type="caution">
    <text evidence="2">The sequence shown here is derived from an EMBL/GenBank/DDBJ whole genome shotgun (WGS) entry which is preliminary data.</text>
</comment>
<feature type="domain" description="C2" evidence="1">
    <location>
        <begin position="14"/>
        <end position="66"/>
    </location>
</feature>
<keyword evidence="3" id="KW-1185">Reference proteome</keyword>
<organism evidence="2 3">
    <name type="scientific">Mythimna separata</name>
    <name type="common">Oriental armyworm</name>
    <name type="synonym">Pseudaletia separata</name>
    <dbReference type="NCBI Taxonomy" id="271217"/>
    <lineage>
        <taxon>Eukaryota</taxon>
        <taxon>Metazoa</taxon>
        <taxon>Ecdysozoa</taxon>
        <taxon>Arthropoda</taxon>
        <taxon>Hexapoda</taxon>
        <taxon>Insecta</taxon>
        <taxon>Pterygota</taxon>
        <taxon>Neoptera</taxon>
        <taxon>Endopterygota</taxon>
        <taxon>Lepidoptera</taxon>
        <taxon>Glossata</taxon>
        <taxon>Ditrysia</taxon>
        <taxon>Noctuoidea</taxon>
        <taxon>Noctuidae</taxon>
        <taxon>Noctuinae</taxon>
        <taxon>Hadenini</taxon>
        <taxon>Mythimna</taxon>
    </lineage>
</organism>
<sequence length="241" mass="28182">MQSFENCLPKGYKLKVNDYETSLKTSIMVQVRTLTPVWNQVLKVHKFFSGTHVRIQTTRVVVFDFEHTPLTCMKHTNSITSCCCITGKVELLLWMGLYRQMQSFENCLPKGYKPKVNDYEMSLKTSKMVQMRTLTPVWNQVLKVHKLVSGTQDRIQTSPPIVMVKMFDTEHTVLRCDRLAADRKENICLSLLHSLYTLPICGYCLLPDYVETRLLQNPERTDWSRINILQLEFDVQRREEP</sequence>
<proteinExistence type="predicted"/>
<reference evidence="2" key="1">
    <citation type="submission" date="2023-03" db="EMBL/GenBank/DDBJ databases">
        <title>Chromosome-level genomes of two armyworms, Mythimna separata and Mythimna loreyi, provide insights into the biosynthesis and reception of sex pheromones.</title>
        <authorList>
            <person name="Zhao H."/>
        </authorList>
    </citation>
    <scope>NUCLEOTIDE SEQUENCE</scope>
    <source>
        <strain evidence="2">BeijingLab</strain>
        <tissue evidence="2">Pupa</tissue>
    </source>
</reference>
<protein>
    <recommendedName>
        <fullName evidence="1">C2 domain-containing protein</fullName>
    </recommendedName>
</protein>
<dbReference type="EMBL" id="JARGEI010000001">
    <property type="protein sequence ID" value="KAJ8736895.1"/>
    <property type="molecule type" value="Genomic_DNA"/>
</dbReference>